<dbReference type="Gene3D" id="2.30.30.910">
    <property type="match status" value="1"/>
</dbReference>
<evidence type="ECO:0000256" key="3">
    <source>
        <dbReference type="ARBA" id="ARBA00022795"/>
    </source>
</evidence>
<evidence type="ECO:0000256" key="4">
    <source>
        <dbReference type="ARBA" id="ARBA00024746"/>
    </source>
</evidence>
<comment type="function">
    <text evidence="4 5">Required for flagellar hook formation. May act as a scaffolding protein.</text>
</comment>
<accession>A0A4R1GDV4</accession>
<dbReference type="Pfam" id="PF03963">
    <property type="entry name" value="FlgD"/>
    <property type="match status" value="1"/>
</dbReference>
<evidence type="ECO:0000256" key="1">
    <source>
        <dbReference type="ARBA" id="ARBA00010577"/>
    </source>
</evidence>
<name>A0A4R1GDV4_9BACT</name>
<dbReference type="Gene3D" id="2.60.40.4070">
    <property type="match status" value="1"/>
</dbReference>
<evidence type="ECO:0000313" key="7">
    <source>
        <dbReference type="EMBL" id="TCK03879.1"/>
    </source>
</evidence>
<dbReference type="AlphaFoldDB" id="A0A4R1GDV4"/>
<keyword evidence="3 5" id="KW-1005">Bacterial flagellum biogenesis</keyword>
<organism evidence="7 8">
    <name type="scientific">Phorcysia thermohydrogeniphila</name>
    <dbReference type="NCBI Taxonomy" id="936138"/>
    <lineage>
        <taxon>Bacteria</taxon>
        <taxon>Pseudomonadati</taxon>
        <taxon>Aquificota</taxon>
        <taxon>Aquificia</taxon>
        <taxon>Desulfurobacteriales</taxon>
        <taxon>Desulfurobacteriaceae</taxon>
        <taxon>Phorcysia</taxon>
    </lineage>
</organism>
<proteinExistence type="inferred from homology"/>
<evidence type="ECO:0000256" key="5">
    <source>
        <dbReference type="RuleBase" id="RU362076"/>
    </source>
</evidence>
<evidence type="ECO:0000313" key="8">
    <source>
        <dbReference type="Proteomes" id="UP000295777"/>
    </source>
</evidence>
<dbReference type="Pfam" id="PF13860">
    <property type="entry name" value="FlgD_ig"/>
    <property type="match status" value="1"/>
</dbReference>
<dbReference type="Proteomes" id="UP000295777">
    <property type="component" value="Unassembled WGS sequence"/>
</dbReference>
<keyword evidence="8" id="KW-1185">Reference proteome</keyword>
<dbReference type="GO" id="GO:0044781">
    <property type="term" value="P:bacterial-type flagellum organization"/>
    <property type="evidence" value="ECO:0007669"/>
    <property type="project" value="UniProtKB-UniRule"/>
</dbReference>
<dbReference type="InterPro" id="IPR025965">
    <property type="entry name" value="FlgD/Vpr_Ig-like"/>
</dbReference>
<dbReference type="OrthoDB" id="12320at2"/>
<comment type="similarity">
    <text evidence="1 5">Belongs to the FlgD family.</text>
</comment>
<protein>
    <recommendedName>
        <fullName evidence="2 5">Basal-body rod modification protein FlgD</fullName>
    </recommendedName>
</protein>
<evidence type="ECO:0000256" key="2">
    <source>
        <dbReference type="ARBA" id="ARBA00016013"/>
    </source>
</evidence>
<gene>
    <name evidence="7" type="ORF">CLV27_1193</name>
</gene>
<keyword evidence="7" id="KW-0966">Cell projection</keyword>
<keyword evidence="7" id="KW-0282">Flagellum</keyword>
<evidence type="ECO:0000259" key="6">
    <source>
        <dbReference type="Pfam" id="PF13860"/>
    </source>
</evidence>
<keyword evidence="7" id="KW-0969">Cilium</keyword>
<dbReference type="RefSeq" id="WP_132526791.1">
    <property type="nucleotide sequence ID" value="NZ_SMFV01000004.1"/>
</dbReference>
<dbReference type="InterPro" id="IPR005648">
    <property type="entry name" value="FlgD"/>
</dbReference>
<sequence length="220" mass="23771">MAIDGITADFLYPTSEEPKIVDAGYDNSKMSQEDFLKVLLADIQWQDPLNAADISDFINNSVKLRELEVLNSFESSVKTFVSAIQSQALLFATGFIGKLVEYEGNQTYVKDGKGYVSFTLSAPADTVKVTVLDQSGNVVEEKVYSNLNAGEKYSLEIDNPDLPDGYYTVMVDAESGGAPVDATVVSLALVEEVRRDESGNVYAVTEVSSIPVDKIVGIGG</sequence>
<reference evidence="7 8" key="1">
    <citation type="submission" date="2019-03" db="EMBL/GenBank/DDBJ databases">
        <title>Genomic Encyclopedia of Archaeal and Bacterial Type Strains, Phase II (KMG-II): from individual species to whole genera.</title>
        <authorList>
            <person name="Goeker M."/>
        </authorList>
    </citation>
    <scope>NUCLEOTIDE SEQUENCE [LARGE SCALE GENOMIC DNA]</scope>
    <source>
        <strain evidence="7 8">DSM 24425</strain>
    </source>
</reference>
<comment type="caution">
    <text evidence="7">The sequence shown here is derived from an EMBL/GenBank/DDBJ whole genome shotgun (WGS) entry which is preliminary data.</text>
</comment>
<feature type="domain" description="FlgD/Vpr Ig-like" evidence="6">
    <location>
        <begin position="105"/>
        <end position="176"/>
    </location>
</feature>
<dbReference type="EMBL" id="SMFV01000004">
    <property type="protein sequence ID" value="TCK03879.1"/>
    <property type="molecule type" value="Genomic_DNA"/>
</dbReference>